<dbReference type="Proteomes" id="UP000053398">
    <property type="component" value="Unassembled WGS sequence"/>
</dbReference>
<sequence length="175" mass="18589">MDDDSPLGILFGFLLFPAVLAIPAWVIAVIVKLLSVAMPGRRPHWRLDLVRWSAWMAGWAAVVLYFLGAGSVALSVHESSSGADSTPAHECRDDFPPGVLVGQQASWVPLRFDCVLADGSTRPSSPGYFWLNTAVVGLGLAAVTLGVLAGAMSERRPEPDGPVTDPGSQDARRPV</sequence>
<keyword evidence="2" id="KW-0812">Transmembrane</keyword>
<gene>
    <name evidence="3" type="ORF">AQJ11_27835</name>
</gene>
<keyword evidence="2" id="KW-0472">Membrane</keyword>
<feature type="region of interest" description="Disordered" evidence="1">
    <location>
        <begin position="153"/>
        <end position="175"/>
    </location>
</feature>
<feature type="transmembrane region" description="Helical" evidence="2">
    <location>
        <begin position="52"/>
        <end position="74"/>
    </location>
</feature>
<feature type="transmembrane region" description="Helical" evidence="2">
    <location>
        <begin position="6"/>
        <end position="31"/>
    </location>
</feature>
<dbReference type="EMBL" id="LMWP01000030">
    <property type="protein sequence ID" value="KUN21717.1"/>
    <property type="molecule type" value="Genomic_DNA"/>
</dbReference>
<dbReference type="RefSeq" id="WP_059264898.1">
    <property type="nucleotide sequence ID" value="NZ_KQ948361.1"/>
</dbReference>
<reference evidence="3 4" key="1">
    <citation type="submission" date="2015-10" db="EMBL/GenBank/DDBJ databases">
        <title>Draft genome sequence of Streptomyces corchorusii DSM 40340, type strain for the species Streptomyces corchorusii.</title>
        <authorList>
            <person name="Ruckert C."/>
            <person name="Winkler A."/>
            <person name="Kalinowski J."/>
            <person name="Kampfer P."/>
            <person name="Glaeser S."/>
        </authorList>
    </citation>
    <scope>NUCLEOTIDE SEQUENCE [LARGE SCALE GENOMIC DNA]</scope>
    <source>
        <strain evidence="3 4">DSM 40340</strain>
    </source>
</reference>
<keyword evidence="4" id="KW-1185">Reference proteome</keyword>
<evidence type="ECO:0000256" key="1">
    <source>
        <dbReference type="SAM" id="MobiDB-lite"/>
    </source>
</evidence>
<name>A0A124HL56_STRCK</name>
<proteinExistence type="predicted"/>
<protein>
    <submittedName>
        <fullName evidence="3">Uncharacterized protein</fullName>
    </submittedName>
</protein>
<evidence type="ECO:0000313" key="3">
    <source>
        <dbReference type="EMBL" id="KUN21717.1"/>
    </source>
</evidence>
<evidence type="ECO:0000313" key="4">
    <source>
        <dbReference type="Proteomes" id="UP000053398"/>
    </source>
</evidence>
<dbReference type="AlphaFoldDB" id="A0A124HL56"/>
<organism evidence="3 4">
    <name type="scientific">Streptomyces corchorusii</name>
    <name type="common">Streptomyces chibaensis</name>
    <dbReference type="NCBI Taxonomy" id="1903"/>
    <lineage>
        <taxon>Bacteria</taxon>
        <taxon>Bacillati</taxon>
        <taxon>Actinomycetota</taxon>
        <taxon>Actinomycetes</taxon>
        <taxon>Kitasatosporales</taxon>
        <taxon>Streptomycetaceae</taxon>
        <taxon>Streptomyces</taxon>
    </lineage>
</organism>
<keyword evidence="2" id="KW-1133">Transmembrane helix</keyword>
<comment type="caution">
    <text evidence="3">The sequence shown here is derived from an EMBL/GenBank/DDBJ whole genome shotgun (WGS) entry which is preliminary data.</text>
</comment>
<accession>A0A124HL56</accession>
<feature type="transmembrane region" description="Helical" evidence="2">
    <location>
        <begin position="128"/>
        <end position="149"/>
    </location>
</feature>
<evidence type="ECO:0000256" key="2">
    <source>
        <dbReference type="SAM" id="Phobius"/>
    </source>
</evidence>